<dbReference type="SUPFAM" id="SSF48452">
    <property type="entry name" value="TPR-like"/>
    <property type="match status" value="1"/>
</dbReference>
<dbReference type="Proteomes" id="UP000283634">
    <property type="component" value="Unassembled WGS sequence"/>
</dbReference>
<dbReference type="GeneID" id="40330127"/>
<dbReference type="InterPro" id="IPR011990">
    <property type="entry name" value="TPR-like_helical_dom_sf"/>
</dbReference>
<name>A0A3R7MI74_TRYRA</name>
<dbReference type="OrthoDB" id="250949at2759"/>
<evidence type="ECO:0000313" key="3">
    <source>
        <dbReference type="Proteomes" id="UP000283634"/>
    </source>
</evidence>
<dbReference type="OMA" id="LAMRQSH"/>
<feature type="region of interest" description="Disordered" evidence="1">
    <location>
        <begin position="31"/>
        <end position="50"/>
    </location>
</feature>
<accession>A0A3R7MI74</accession>
<comment type="caution">
    <text evidence="2">The sequence shown here is derived from an EMBL/GenBank/DDBJ whole genome shotgun (WGS) entry which is preliminary data.</text>
</comment>
<feature type="compositionally biased region" description="Low complexity" evidence="1">
    <location>
        <begin position="31"/>
        <end position="41"/>
    </location>
</feature>
<sequence length="796" mass="87569">MHELIRRAYEEMCVYSNHYAAIRIITAGLQSSENDSESSGSQRQSTRRLTPYQTGAVIGSRNHNNDTVTGNTSAGGSFAETTALSRGTILSVSEGGKAARLSPYLWGAINRTQRLRMLLLRADAYSVLKQHDKALEDALEAAQISYERSPEAYFVMGREYLRLFRLGSAVNAFDKAEELLLSVPLLHGNSCVEEITDENFWAQRGYHMKDVERLKLNRHAMEREEQRAYSVMFEEDGNNGSMTAAPASQRALVTSMSAEGANTVIPQLAHWKQLAKEARALHTMSTSHVLPIGFLQTALQFLEHQMNFVRCGAVACIENTTSRNFRMTGCASPDAVFRNGMQFPDTIPPGHCGVALLQPRGRWGGFVCSVCYEMADSGVGCFFCFETSLMGLNRCGVRFASEQRSLEFGCGLKAPNSKASGTSSMGTPTRDLVGFKIPNPSLWLPTQVAPLPSGRKLKLSGATRSSSRVMMFTATEILSVRLRSVELLTALEFAGPNVLKKMSAVNRRYRELINNLPPPMFFGAGRCSYPDYCLSSDRLSSPWIVHDKEPVKWNCLFDGRLLNRELFQVTDATDPHKTILYFLGESSGSVETMVFYGDRRTLIAQIKGSWVPFSSTLYLCTSSGRTFASCFLNRNSELTLAWDGANKKNKEEDVEYVMHRIDSARRRSIMARMNTVLNLSTVNGIAGTEASDAALISSTSEVADAATSVPTGKINRGFSLETYAVWRSQRTSVGSLGSGVSRQTNNGMELVGEVTINVPSTQTTTKGSVVAEILLCAGADALLVTLMAYCRSQWDS</sequence>
<dbReference type="RefSeq" id="XP_029237223.1">
    <property type="nucleotide sequence ID" value="XM_029383047.1"/>
</dbReference>
<protein>
    <submittedName>
        <fullName evidence="2">Putative pumilio-repeat, RNA-binding protein</fullName>
    </submittedName>
</protein>
<evidence type="ECO:0000313" key="2">
    <source>
        <dbReference type="EMBL" id="RNF02960.1"/>
    </source>
</evidence>
<reference evidence="2 3" key="1">
    <citation type="journal article" date="2018" name="BMC Genomics">
        <title>Genomic comparison of Trypanosoma conorhini and Trypanosoma rangeli to Trypanosoma cruzi strains of high and low virulence.</title>
        <authorList>
            <person name="Bradwell K.R."/>
            <person name="Koparde V.N."/>
            <person name="Matveyev A.V."/>
            <person name="Serrano M.G."/>
            <person name="Alves J.M."/>
            <person name="Parikh H."/>
            <person name="Huang B."/>
            <person name="Lee V."/>
            <person name="Espinosa-Alvarez O."/>
            <person name="Ortiz P.A."/>
            <person name="Costa-Martins A.G."/>
            <person name="Teixeira M.M."/>
            <person name="Buck G.A."/>
        </authorList>
    </citation>
    <scope>NUCLEOTIDE SEQUENCE [LARGE SCALE GENOMIC DNA]</scope>
    <source>
        <strain evidence="2 3">AM80</strain>
    </source>
</reference>
<proteinExistence type="predicted"/>
<dbReference type="Gene3D" id="1.25.40.10">
    <property type="entry name" value="Tetratricopeptide repeat domain"/>
    <property type="match status" value="1"/>
</dbReference>
<dbReference type="AlphaFoldDB" id="A0A3R7MI74"/>
<evidence type="ECO:0000256" key="1">
    <source>
        <dbReference type="SAM" id="MobiDB-lite"/>
    </source>
</evidence>
<dbReference type="EMBL" id="MKGL01000212">
    <property type="protein sequence ID" value="RNF02960.1"/>
    <property type="molecule type" value="Genomic_DNA"/>
</dbReference>
<keyword evidence="3" id="KW-1185">Reference proteome</keyword>
<gene>
    <name evidence="2" type="ORF">TraAM80_06194</name>
</gene>
<organism evidence="2 3">
    <name type="scientific">Trypanosoma rangeli</name>
    <dbReference type="NCBI Taxonomy" id="5698"/>
    <lineage>
        <taxon>Eukaryota</taxon>
        <taxon>Discoba</taxon>
        <taxon>Euglenozoa</taxon>
        <taxon>Kinetoplastea</taxon>
        <taxon>Metakinetoplastina</taxon>
        <taxon>Trypanosomatida</taxon>
        <taxon>Trypanosomatidae</taxon>
        <taxon>Trypanosoma</taxon>
        <taxon>Herpetosoma</taxon>
    </lineage>
</organism>